<dbReference type="AlphaFoldDB" id="A0AAJ7FLJ0"/>
<proteinExistence type="predicted"/>
<evidence type="ECO:0000313" key="2">
    <source>
        <dbReference type="RefSeq" id="XP_015597790.1"/>
    </source>
</evidence>
<accession>A0AAJ7FLJ0</accession>
<evidence type="ECO:0000313" key="1">
    <source>
        <dbReference type="Proteomes" id="UP000694920"/>
    </source>
</evidence>
<organism evidence="1 2">
    <name type="scientific">Cephus cinctus</name>
    <name type="common">Wheat stem sawfly</name>
    <dbReference type="NCBI Taxonomy" id="211228"/>
    <lineage>
        <taxon>Eukaryota</taxon>
        <taxon>Metazoa</taxon>
        <taxon>Ecdysozoa</taxon>
        <taxon>Arthropoda</taxon>
        <taxon>Hexapoda</taxon>
        <taxon>Insecta</taxon>
        <taxon>Pterygota</taxon>
        <taxon>Neoptera</taxon>
        <taxon>Endopterygota</taxon>
        <taxon>Hymenoptera</taxon>
        <taxon>Cephoidea</taxon>
        <taxon>Cephidae</taxon>
        <taxon>Cephus</taxon>
    </lineage>
</organism>
<name>A0AAJ7FLJ0_CEPCN</name>
<keyword evidence="1" id="KW-1185">Reference proteome</keyword>
<protein>
    <submittedName>
        <fullName evidence="2">Uncharacterized protein LOC107268971</fullName>
    </submittedName>
</protein>
<dbReference type="KEGG" id="ccin:107268971"/>
<dbReference type="RefSeq" id="XP_015597790.1">
    <property type="nucleotide sequence ID" value="XM_015742304.1"/>
</dbReference>
<dbReference type="GeneID" id="107268971"/>
<reference evidence="2" key="1">
    <citation type="submission" date="2025-08" db="UniProtKB">
        <authorList>
            <consortium name="RefSeq"/>
        </authorList>
    </citation>
    <scope>IDENTIFICATION</scope>
</reference>
<sequence>MKELSENYGLAVRRNSDSVENMRKEIWAGFYHKISTDEKPQHLYCSPSWCTYLKAKVSKSLKDYKHKPALSSEVQEVLKPIYEDLTKTELFERCFGGHTQNNNESYNHCVWNMVLKHLFNSKQVVDIAAKIAACIYNEGYSPVLKIMEEINGFENRAELRALHR</sequence>
<dbReference type="Proteomes" id="UP000694920">
    <property type="component" value="Unplaced"/>
</dbReference>
<gene>
    <name evidence="2" type="primary">LOC107268971</name>
</gene>